<dbReference type="PROSITE" id="PS51819">
    <property type="entry name" value="VOC"/>
    <property type="match status" value="1"/>
</dbReference>
<proteinExistence type="predicted"/>
<feature type="domain" description="VOC" evidence="1">
    <location>
        <begin position="3"/>
        <end position="119"/>
    </location>
</feature>
<accession>A0ABU1U0S5</accession>
<evidence type="ECO:0000259" key="1">
    <source>
        <dbReference type="PROSITE" id="PS51819"/>
    </source>
</evidence>
<protein>
    <submittedName>
        <fullName evidence="2">PhnB protein</fullName>
    </submittedName>
</protein>
<dbReference type="Proteomes" id="UP001258181">
    <property type="component" value="Unassembled WGS sequence"/>
</dbReference>
<comment type="caution">
    <text evidence="2">The sequence shown here is derived from an EMBL/GenBank/DDBJ whole genome shotgun (WGS) entry which is preliminary data.</text>
</comment>
<dbReference type="InterPro" id="IPR037523">
    <property type="entry name" value="VOC_core"/>
</dbReference>
<reference evidence="2 3" key="1">
    <citation type="submission" date="2023-07" db="EMBL/GenBank/DDBJ databases">
        <title>Sorghum-associated microbial communities from plants grown in Nebraska, USA.</title>
        <authorList>
            <person name="Schachtman D."/>
        </authorList>
    </citation>
    <scope>NUCLEOTIDE SEQUENCE [LARGE SCALE GENOMIC DNA]</scope>
    <source>
        <strain evidence="2 3">BE211</strain>
    </source>
</reference>
<dbReference type="InterPro" id="IPR041581">
    <property type="entry name" value="Glyoxalase_6"/>
</dbReference>
<dbReference type="Gene3D" id="3.10.180.10">
    <property type="entry name" value="2,3-Dihydroxybiphenyl 1,2-Dioxygenase, domain 1"/>
    <property type="match status" value="1"/>
</dbReference>
<name>A0ABU1U0S5_9BACL</name>
<dbReference type="RefSeq" id="WP_310258525.1">
    <property type="nucleotide sequence ID" value="NZ_JAVDWA010000003.1"/>
</dbReference>
<dbReference type="PANTHER" id="PTHR34109:SF1">
    <property type="entry name" value="VOC DOMAIN-CONTAINING PROTEIN"/>
    <property type="match status" value="1"/>
</dbReference>
<sequence>MSIKTSIAPWLPVSSGVEAVDFYCNAFDSVEIYRLEEGEGNVIIAQLSVDGADFWIQENPGSSTKESVRMIMTVNDPDSVFEKALAAGAEKITPVYEEHGWRIGRIMDPFGHHWEIGKPLGKKAE</sequence>
<evidence type="ECO:0000313" key="2">
    <source>
        <dbReference type="EMBL" id="MDR7073055.1"/>
    </source>
</evidence>
<gene>
    <name evidence="2" type="ORF">J2X07_002041</name>
</gene>
<evidence type="ECO:0000313" key="3">
    <source>
        <dbReference type="Proteomes" id="UP001258181"/>
    </source>
</evidence>
<dbReference type="Pfam" id="PF18029">
    <property type="entry name" value="Glyoxalase_6"/>
    <property type="match status" value="1"/>
</dbReference>
<dbReference type="InterPro" id="IPR029068">
    <property type="entry name" value="Glyas_Bleomycin-R_OHBP_Dase"/>
</dbReference>
<dbReference type="PANTHER" id="PTHR34109">
    <property type="entry name" value="BNAUNNG04460D PROTEIN-RELATED"/>
    <property type="match status" value="1"/>
</dbReference>
<organism evidence="2 3">
    <name type="scientific">Fictibacillus barbaricus</name>
    <dbReference type="NCBI Taxonomy" id="182136"/>
    <lineage>
        <taxon>Bacteria</taxon>
        <taxon>Bacillati</taxon>
        <taxon>Bacillota</taxon>
        <taxon>Bacilli</taxon>
        <taxon>Bacillales</taxon>
        <taxon>Fictibacillaceae</taxon>
        <taxon>Fictibacillus</taxon>
    </lineage>
</organism>
<dbReference type="EMBL" id="JAVDWA010000003">
    <property type="protein sequence ID" value="MDR7073055.1"/>
    <property type="molecule type" value="Genomic_DNA"/>
</dbReference>
<keyword evidence="3" id="KW-1185">Reference proteome</keyword>
<dbReference type="SUPFAM" id="SSF54593">
    <property type="entry name" value="Glyoxalase/Bleomycin resistance protein/Dihydroxybiphenyl dioxygenase"/>
    <property type="match status" value="1"/>
</dbReference>